<dbReference type="AlphaFoldDB" id="A0A8T2P1I7"/>
<dbReference type="Proteomes" id="UP000824540">
    <property type="component" value="Unassembled WGS sequence"/>
</dbReference>
<gene>
    <name evidence="1" type="ORF">JZ751_008750</name>
</gene>
<accession>A0A8T2P1I7</accession>
<comment type="caution">
    <text evidence="1">The sequence shown here is derived from an EMBL/GenBank/DDBJ whole genome shotgun (WGS) entry which is preliminary data.</text>
</comment>
<sequence>MTVPVPMEPLRAPATAPMVAPRTKAIGPRWAHMRRQGTREEALVPYNLLTLSSTNRSELSGPLSPRDARDLEEDLVTALAVVTAGCMATPAPCGLSGADGSDLGQAFGPAFTSTLARGAICVLGREDGEGGLAEDLVLAFAWPFEAALAATAFVSVLDRDDATGDFGKDLVLAFLAAFAAGAFRCVFATVRGTGIMGTLRTVVIGVTTAVDEWQAVEAHLARNAPKRLLNGQVHLPLVVPHLTGTDETALAHVAGVGPLACVGETVRGQMVQAAEGAVAVGAGVRPLPVVGPAVELHFVLRLEALATVWTGMGALQAMPDLVGFELIGSAEGQRALVAGEGTDLRVGQQMALQVLGAAEALRAGGTGVGPVSLMCDAMNTQCS</sequence>
<dbReference type="PANTHER" id="PTHR33426:SF45">
    <property type="entry name" value="IMMUNODEFICIENCY LENTIVIRAL MATRIX N-TERMINAL DOMAIN-CONTAINING PROTEIN-RELATED"/>
    <property type="match status" value="1"/>
</dbReference>
<dbReference type="EMBL" id="JAFBMS010000017">
    <property type="protein sequence ID" value="KAG9345606.1"/>
    <property type="molecule type" value="Genomic_DNA"/>
</dbReference>
<keyword evidence="2" id="KW-1185">Reference proteome</keyword>
<reference evidence="1" key="1">
    <citation type="thesis" date="2021" institute="BYU ScholarsArchive" country="Provo, UT, USA">
        <title>Applications of and Algorithms for Genome Assembly and Genomic Analyses with an Emphasis on Marine Teleosts.</title>
        <authorList>
            <person name="Pickett B.D."/>
        </authorList>
    </citation>
    <scope>NUCLEOTIDE SEQUENCE</scope>
    <source>
        <strain evidence="1">HI-2016</strain>
    </source>
</reference>
<evidence type="ECO:0000313" key="2">
    <source>
        <dbReference type="Proteomes" id="UP000824540"/>
    </source>
</evidence>
<organism evidence="1 2">
    <name type="scientific">Albula glossodonta</name>
    <name type="common">roundjaw bonefish</name>
    <dbReference type="NCBI Taxonomy" id="121402"/>
    <lineage>
        <taxon>Eukaryota</taxon>
        <taxon>Metazoa</taxon>
        <taxon>Chordata</taxon>
        <taxon>Craniata</taxon>
        <taxon>Vertebrata</taxon>
        <taxon>Euteleostomi</taxon>
        <taxon>Actinopterygii</taxon>
        <taxon>Neopterygii</taxon>
        <taxon>Teleostei</taxon>
        <taxon>Albuliformes</taxon>
        <taxon>Albulidae</taxon>
        <taxon>Albula</taxon>
    </lineage>
</organism>
<dbReference type="PANTHER" id="PTHR33426">
    <property type="entry name" value="C2H2-TYPE DOMAIN-CONTAINING PROTEIN"/>
    <property type="match status" value="1"/>
</dbReference>
<evidence type="ECO:0000313" key="1">
    <source>
        <dbReference type="EMBL" id="KAG9345606.1"/>
    </source>
</evidence>
<name>A0A8T2P1I7_9TELE</name>
<proteinExistence type="predicted"/>
<protein>
    <submittedName>
        <fullName evidence="1">Uncharacterized protein</fullName>
    </submittedName>
</protein>